<dbReference type="SUPFAM" id="SSF47729">
    <property type="entry name" value="IHF-like DNA-binding proteins"/>
    <property type="match status" value="1"/>
</dbReference>
<name>A0A1G2L5E7_9BACT</name>
<dbReference type="PROSITE" id="PS00045">
    <property type="entry name" value="HISTONE_LIKE"/>
    <property type="match status" value="1"/>
</dbReference>
<evidence type="ECO:0000313" key="5">
    <source>
        <dbReference type="Proteomes" id="UP000177982"/>
    </source>
</evidence>
<dbReference type="Gene3D" id="4.10.520.10">
    <property type="entry name" value="IHF-like DNA-binding proteins"/>
    <property type="match status" value="1"/>
</dbReference>
<dbReference type="InterPro" id="IPR020816">
    <property type="entry name" value="Histone-like_DNA-bd_CS"/>
</dbReference>
<reference evidence="4 5" key="1">
    <citation type="journal article" date="2016" name="Nat. Commun.">
        <title>Thousands of microbial genomes shed light on interconnected biogeochemical processes in an aquifer system.</title>
        <authorList>
            <person name="Anantharaman K."/>
            <person name="Brown C.T."/>
            <person name="Hug L.A."/>
            <person name="Sharon I."/>
            <person name="Castelle C.J."/>
            <person name="Probst A.J."/>
            <person name="Thomas B.C."/>
            <person name="Singh A."/>
            <person name="Wilkins M.J."/>
            <person name="Karaoz U."/>
            <person name="Brodie E.L."/>
            <person name="Williams K.H."/>
            <person name="Hubbard S.S."/>
            <person name="Banfield J.F."/>
        </authorList>
    </citation>
    <scope>NUCLEOTIDE SEQUENCE [LARGE SCALE GENOMIC DNA]</scope>
</reference>
<dbReference type="GO" id="GO:0030527">
    <property type="term" value="F:structural constituent of chromatin"/>
    <property type="evidence" value="ECO:0007669"/>
    <property type="project" value="InterPro"/>
</dbReference>
<dbReference type="EMBL" id="MHQO01000040">
    <property type="protein sequence ID" value="OHA05969.1"/>
    <property type="molecule type" value="Genomic_DNA"/>
</dbReference>
<dbReference type="PANTHER" id="PTHR33175:SF3">
    <property type="entry name" value="DNA-BINDING PROTEIN HU-BETA"/>
    <property type="match status" value="1"/>
</dbReference>
<evidence type="ECO:0000256" key="3">
    <source>
        <dbReference type="RuleBase" id="RU003939"/>
    </source>
</evidence>
<keyword evidence="1" id="KW-0226">DNA condensation</keyword>
<evidence type="ECO:0008006" key="6">
    <source>
        <dbReference type="Google" id="ProtNLM"/>
    </source>
</evidence>
<dbReference type="Proteomes" id="UP000177982">
    <property type="component" value="Unassembled WGS sequence"/>
</dbReference>
<dbReference type="InterPro" id="IPR010992">
    <property type="entry name" value="IHF-like_DNA-bd_dom_sf"/>
</dbReference>
<comment type="caution">
    <text evidence="4">The sequence shown here is derived from an EMBL/GenBank/DDBJ whole genome shotgun (WGS) entry which is preliminary data.</text>
</comment>
<protein>
    <recommendedName>
        <fullName evidence="6">DNA-binding protein</fullName>
    </recommendedName>
</protein>
<organism evidence="4 5">
    <name type="scientific">Candidatus Sungbacteria bacterium RIFCSPLOWO2_01_FULL_47_10</name>
    <dbReference type="NCBI Taxonomy" id="1802276"/>
    <lineage>
        <taxon>Bacteria</taxon>
        <taxon>Candidatus Sungiibacteriota</taxon>
    </lineage>
</organism>
<dbReference type="Pfam" id="PF00216">
    <property type="entry name" value="Bac_DNA_binding"/>
    <property type="match status" value="1"/>
</dbReference>
<dbReference type="GO" id="GO:0003677">
    <property type="term" value="F:DNA binding"/>
    <property type="evidence" value="ECO:0007669"/>
    <property type="project" value="UniProtKB-KW"/>
</dbReference>
<comment type="similarity">
    <text evidence="3">Belongs to the bacterial histone-like protein family.</text>
</comment>
<dbReference type="GO" id="GO:0030261">
    <property type="term" value="P:chromosome condensation"/>
    <property type="evidence" value="ECO:0007669"/>
    <property type="project" value="UniProtKB-KW"/>
</dbReference>
<proteinExistence type="inferred from homology"/>
<sequence>MAIKYDKKWLSEWVMNKTSSTKKAAQELVDGLFDEIAKAMVKGEQVKVAGFGVFKVSRRAAREGINPRTGEKIQIPAKVAPKFRAAKQLKEAVK</sequence>
<dbReference type="SMART" id="SM00411">
    <property type="entry name" value="BHL"/>
    <property type="match status" value="1"/>
</dbReference>
<evidence type="ECO:0000256" key="2">
    <source>
        <dbReference type="ARBA" id="ARBA00023125"/>
    </source>
</evidence>
<dbReference type="InterPro" id="IPR000119">
    <property type="entry name" value="Hist_DNA-bd"/>
</dbReference>
<evidence type="ECO:0000256" key="1">
    <source>
        <dbReference type="ARBA" id="ARBA00023067"/>
    </source>
</evidence>
<gene>
    <name evidence="4" type="ORF">A2934_03920</name>
</gene>
<dbReference type="PANTHER" id="PTHR33175">
    <property type="entry name" value="DNA-BINDING PROTEIN HU"/>
    <property type="match status" value="1"/>
</dbReference>
<dbReference type="CDD" id="cd13831">
    <property type="entry name" value="HU"/>
    <property type="match status" value="1"/>
</dbReference>
<evidence type="ECO:0000313" key="4">
    <source>
        <dbReference type="EMBL" id="OHA05969.1"/>
    </source>
</evidence>
<accession>A0A1G2L5E7</accession>
<dbReference type="AlphaFoldDB" id="A0A1G2L5E7"/>
<keyword evidence="2" id="KW-0238">DNA-binding</keyword>
<dbReference type="PRINTS" id="PR01727">
    <property type="entry name" value="DNABINDINGHU"/>
</dbReference>